<dbReference type="InterPro" id="IPR011701">
    <property type="entry name" value="MFS"/>
</dbReference>
<dbReference type="EMBL" id="CP049889">
    <property type="protein sequence ID" value="QIK51131.1"/>
    <property type="molecule type" value="Genomic_DNA"/>
</dbReference>
<dbReference type="Gene3D" id="1.20.1250.20">
    <property type="entry name" value="MFS general substrate transporter like domains"/>
    <property type="match status" value="1"/>
</dbReference>
<dbReference type="AlphaFoldDB" id="A0A6G7WFX8"/>
<dbReference type="KEGG" id="jpo:G7058_03070"/>
<keyword evidence="9" id="KW-1185">Reference proteome</keyword>
<feature type="transmembrane region" description="Helical" evidence="6">
    <location>
        <begin position="144"/>
        <end position="170"/>
    </location>
</feature>
<protein>
    <submittedName>
        <fullName evidence="8">MFS transporter</fullName>
    </submittedName>
</protein>
<feature type="transmembrane region" description="Helical" evidence="6">
    <location>
        <begin position="87"/>
        <end position="111"/>
    </location>
</feature>
<feature type="domain" description="Major facilitator superfamily (MFS) profile" evidence="7">
    <location>
        <begin position="50"/>
        <end position="189"/>
    </location>
</feature>
<organism evidence="8 9">
    <name type="scientific">Jeotgalibaca porci</name>
    <dbReference type="NCBI Taxonomy" id="1868793"/>
    <lineage>
        <taxon>Bacteria</taxon>
        <taxon>Bacillati</taxon>
        <taxon>Bacillota</taxon>
        <taxon>Bacilli</taxon>
        <taxon>Lactobacillales</taxon>
        <taxon>Carnobacteriaceae</taxon>
        <taxon>Jeotgalibaca</taxon>
    </lineage>
</organism>
<evidence type="ECO:0000256" key="2">
    <source>
        <dbReference type="ARBA" id="ARBA00022448"/>
    </source>
</evidence>
<reference evidence="8 9" key="1">
    <citation type="journal article" date="2017" name="Int. J. Syst. Evol. Microbiol.">
        <title>Jeotgalibaca porci sp. nov. and Jeotgalibaca arthritidis sp. nov., isolated from pigs, and emended description of the genus Jeotgalibaca.</title>
        <authorList>
            <person name="Zamora L."/>
            <person name="Perez-Sancho M."/>
            <person name="Dominguez L."/>
            <person name="Fernandez-Garayzabal J.F."/>
            <person name="Vela A.I."/>
        </authorList>
    </citation>
    <scope>NUCLEOTIDE SEQUENCE [LARGE SCALE GENOMIC DNA]</scope>
    <source>
        <strain evidence="8 9">CCUG 69148</strain>
    </source>
</reference>
<dbReference type="GO" id="GO:0022857">
    <property type="term" value="F:transmembrane transporter activity"/>
    <property type="evidence" value="ECO:0007669"/>
    <property type="project" value="InterPro"/>
</dbReference>
<dbReference type="InterPro" id="IPR020846">
    <property type="entry name" value="MFS_dom"/>
</dbReference>
<dbReference type="SUPFAM" id="SSF103473">
    <property type="entry name" value="MFS general substrate transporter"/>
    <property type="match status" value="1"/>
</dbReference>
<comment type="subcellular location">
    <subcellularLocation>
        <location evidence="1">Cell membrane</location>
        <topology evidence="1">Multi-pass membrane protein</topology>
    </subcellularLocation>
</comment>
<evidence type="ECO:0000259" key="7">
    <source>
        <dbReference type="PROSITE" id="PS50850"/>
    </source>
</evidence>
<keyword evidence="4 6" id="KW-1133">Transmembrane helix</keyword>
<evidence type="ECO:0000256" key="1">
    <source>
        <dbReference type="ARBA" id="ARBA00004651"/>
    </source>
</evidence>
<evidence type="ECO:0000313" key="9">
    <source>
        <dbReference type="Proteomes" id="UP000501830"/>
    </source>
</evidence>
<feature type="transmembrane region" description="Helical" evidence="6">
    <location>
        <begin position="117"/>
        <end position="137"/>
    </location>
</feature>
<dbReference type="GO" id="GO:0005886">
    <property type="term" value="C:plasma membrane"/>
    <property type="evidence" value="ECO:0007669"/>
    <property type="project" value="UniProtKB-SubCell"/>
</dbReference>
<dbReference type="InterPro" id="IPR036259">
    <property type="entry name" value="MFS_trans_sf"/>
</dbReference>
<dbReference type="Pfam" id="PF07690">
    <property type="entry name" value="MFS_1"/>
    <property type="match status" value="1"/>
</dbReference>
<sequence>MLLAIGLLISLFIYQRVPEDKGLTKLISNQSGETQTKIQNRQIYLSGQESLGKPFFLMLLIGMLFAGLVNGGGLGQFPRAFSLAHGAVFGGLLISIYSLVGIFGKLLLGWLNDTFGIKVAIIYSAGTLSLVFFFMLFSNQLWAAFVAAILYGSANAIGAVVGPLLVASLYTVENYGDAYGSSKVSSKQG</sequence>
<keyword evidence="3 6" id="KW-0812">Transmembrane</keyword>
<feature type="transmembrane region" description="Helical" evidence="6">
    <location>
        <begin position="55"/>
        <end position="75"/>
    </location>
</feature>
<dbReference type="PROSITE" id="PS50850">
    <property type="entry name" value="MFS"/>
    <property type="match status" value="1"/>
</dbReference>
<evidence type="ECO:0000256" key="4">
    <source>
        <dbReference type="ARBA" id="ARBA00022989"/>
    </source>
</evidence>
<name>A0A6G7WFX8_9LACT</name>
<dbReference type="Proteomes" id="UP000501830">
    <property type="component" value="Chromosome"/>
</dbReference>
<evidence type="ECO:0000313" key="8">
    <source>
        <dbReference type="EMBL" id="QIK51131.1"/>
    </source>
</evidence>
<evidence type="ECO:0000256" key="3">
    <source>
        <dbReference type="ARBA" id="ARBA00022692"/>
    </source>
</evidence>
<evidence type="ECO:0000256" key="6">
    <source>
        <dbReference type="SAM" id="Phobius"/>
    </source>
</evidence>
<evidence type="ECO:0000256" key="5">
    <source>
        <dbReference type="ARBA" id="ARBA00023136"/>
    </source>
</evidence>
<keyword evidence="5 6" id="KW-0472">Membrane</keyword>
<gene>
    <name evidence="8" type="ORF">G7058_03070</name>
</gene>
<accession>A0A6G7WFX8</accession>
<proteinExistence type="predicted"/>
<keyword evidence="2" id="KW-0813">Transport</keyword>